<dbReference type="PANTHER" id="PTHR35043">
    <property type="entry name" value="TRANSCRIPTION FACTOR DOMAIN-CONTAINING PROTEIN"/>
    <property type="match status" value="1"/>
</dbReference>
<dbReference type="AlphaFoldDB" id="A0A8H4KK10"/>
<feature type="transmembrane region" description="Helical" evidence="1">
    <location>
        <begin position="154"/>
        <end position="173"/>
    </location>
</feature>
<feature type="transmembrane region" description="Helical" evidence="1">
    <location>
        <begin position="276"/>
        <end position="296"/>
    </location>
</feature>
<proteinExistence type="predicted"/>
<organism evidence="2 3">
    <name type="scientific">Fusarium austroafricanum</name>
    <dbReference type="NCBI Taxonomy" id="2364996"/>
    <lineage>
        <taxon>Eukaryota</taxon>
        <taxon>Fungi</taxon>
        <taxon>Dikarya</taxon>
        <taxon>Ascomycota</taxon>
        <taxon>Pezizomycotina</taxon>
        <taxon>Sordariomycetes</taxon>
        <taxon>Hypocreomycetidae</taxon>
        <taxon>Hypocreales</taxon>
        <taxon>Nectriaceae</taxon>
        <taxon>Fusarium</taxon>
        <taxon>Fusarium concolor species complex</taxon>
    </lineage>
</organism>
<feature type="transmembrane region" description="Helical" evidence="1">
    <location>
        <begin position="244"/>
        <end position="264"/>
    </location>
</feature>
<reference evidence="2" key="1">
    <citation type="submission" date="2020-01" db="EMBL/GenBank/DDBJ databases">
        <title>Identification and distribution of gene clusters putatively required for synthesis of sphingolipid metabolism inhibitors in phylogenetically diverse species of the filamentous fungus Fusarium.</title>
        <authorList>
            <person name="Kim H.-S."/>
            <person name="Busman M."/>
            <person name="Brown D.W."/>
            <person name="Divon H."/>
            <person name="Uhlig S."/>
            <person name="Proctor R.H."/>
        </authorList>
    </citation>
    <scope>NUCLEOTIDE SEQUENCE</scope>
    <source>
        <strain evidence="2">NRRL 53441</strain>
    </source>
</reference>
<feature type="transmembrane region" description="Helical" evidence="1">
    <location>
        <begin position="316"/>
        <end position="338"/>
    </location>
</feature>
<name>A0A8H4KK10_9HYPO</name>
<dbReference type="Proteomes" id="UP000605986">
    <property type="component" value="Unassembled WGS sequence"/>
</dbReference>
<gene>
    <name evidence="2" type="ORF">F53441_5492</name>
</gene>
<keyword evidence="1" id="KW-0472">Membrane</keyword>
<accession>A0A8H4KK10</accession>
<evidence type="ECO:0000256" key="1">
    <source>
        <dbReference type="SAM" id="Phobius"/>
    </source>
</evidence>
<sequence>MMWISIAPELGVALAAKQCMEASQELEKLETGFSSQDFTIAHAFYVKMGGIVVVKCPQETSSAQRGMEPINEGALGHSEDRESAASILRGSNAKFVQSLSELVDEAAFFKIPENEIKDLSKADVITKAFAITQCTWLVIQSIARRTQGYAISQLELATLAFIFCAVIMHIFWWNKPFDVETRRVIVLKGTSSASMNPPAMDDLVKHDRELLRARVKDLSTETFDGLISEMADLTSLSTSFKKKIPSATLYITTTVFLAIHLLAWNWEFPSVLIRSLWRWFNIGALVASLLPVALIAAFDNSGVLDHSTFLEGTCLFIYSLSLLAYIIARLVVLGLTFYSLTSMPERAYHTVDWLAWVPHFS</sequence>
<protein>
    <submittedName>
        <fullName evidence="2">Uncharacterized protein</fullName>
    </submittedName>
</protein>
<keyword evidence="3" id="KW-1185">Reference proteome</keyword>
<keyword evidence="1" id="KW-1133">Transmembrane helix</keyword>
<keyword evidence="1" id="KW-0812">Transmembrane</keyword>
<evidence type="ECO:0000313" key="2">
    <source>
        <dbReference type="EMBL" id="KAF4451535.1"/>
    </source>
</evidence>
<dbReference type="EMBL" id="JAADJG010000214">
    <property type="protein sequence ID" value="KAF4451535.1"/>
    <property type="molecule type" value="Genomic_DNA"/>
</dbReference>
<dbReference type="PANTHER" id="PTHR35043:SF7">
    <property type="entry name" value="TRANSCRIPTION FACTOR DOMAIN-CONTAINING PROTEIN"/>
    <property type="match status" value="1"/>
</dbReference>
<dbReference type="OrthoDB" id="3061561at2759"/>
<evidence type="ECO:0000313" key="3">
    <source>
        <dbReference type="Proteomes" id="UP000605986"/>
    </source>
</evidence>
<comment type="caution">
    <text evidence="2">The sequence shown here is derived from an EMBL/GenBank/DDBJ whole genome shotgun (WGS) entry which is preliminary data.</text>
</comment>